<name>A0A0B7MJB3_9FIRM</name>
<dbReference type="InterPro" id="IPR002731">
    <property type="entry name" value="ATPase_BadF"/>
</dbReference>
<dbReference type="InterPro" id="IPR051805">
    <property type="entry name" value="Dehydratase_Activator_Redct"/>
</dbReference>
<protein>
    <submittedName>
        <fullName evidence="6">ATPase, activator of (R)-hydroxyglutaryl-CoA dehydratase</fullName>
    </submittedName>
</protein>
<dbReference type="Pfam" id="PF01869">
    <property type="entry name" value="BcrAD_BadFG"/>
    <property type="match status" value="1"/>
</dbReference>
<keyword evidence="4" id="KW-0411">Iron-sulfur</keyword>
<keyword evidence="2" id="KW-0479">Metal-binding</keyword>
<dbReference type="PANTHER" id="PTHR32329:SF2">
    <property type="entry name" value="BIFUNCTIONAL PROTEIN [INCLUDES 2-HYDROXYACYL-COA DEHYDRATASE (N-TER) AND ITS ACTIVATOR DOMAIN (C_TERM)"/>
    <property type="match status" value="1"/>
</dbReference>
<dbReference type="EMBL" id="CDRZ01000052">
    <property type="protein sequence ID" value="CEO88081.1"/>
    <property type="molecule type" value="Genomic_DNA"/>
</dbReference>
<dbReference type="InterPro" id="IPR043129">
    <property type="entry name" value="ATPase_NBD"/>
</dbReference>
<dbReference type="NCBIfam" id="TIGR00241">
    <property type="entry name" value="CoA_E_activ"/>
    <property type="match status" value="1"/>
</dbReference>
<dbReference type="PANTHER" id="PTHR32329">
    <property type="entry name" value="BIFUNCTIONAL PROTEIN [INCLUDES 2-HYDROXYACYL-COA DEHYDRATASE (N-TER) AND ITS ACTIVATOR DOMAIN (C_TERM)-RELATED"/>
    <property type="match status" value="1"/>
</dbReference>
<dbReference type="OrthoDB" id="9778513at2"/>
<keyword evidence="7" id="KW-1185">Reference proteome</keyword>
<reference evidence="7" key="1">
    <citation type="submission" date="2015-01" db="EMBL/GenBank/DDBJ databases">
        <authorList>
            <person name="Manzoor Shahid"/>
            <person name="Zubair Saima"/>
        </authorList>
    </citation>
    <scope>NUCLEOTIDE SEQUENCE [LARGE SCALE GENOMIC DNA]</scope>
    <source>
        <strain evidence="7">Sp3</strain>
    </source>
</reference>
<evidence type="ECO:0000256" key="2">
    <source>
        <dbReference type="ARBA" id="ARBA00022723"/>
    </source>
</evidence>
<dbReference type="AlphaFoldDB" id="A0A0B7MJB3"/>
<proteinExistence type="predicted"/>
<dbReference type="GO" id="GO:0046872">
    <property type="term" value="F:metal ion binding"/>
    <property type="evidence" value="ECO:0007669"/>
    <property type="project" value="UniProtKB-KW"/>
</dbReference>
<dbReference type="Proteomes" id="UP000046155">
    <property type="component" value="Unassembled WGS sequence"/>
</dbReference>
<keyword evidence="3" id="KW-0408">Iron</keyword>
<evidence type="ECO:0000313" key="7">
    <source>
        <dbReference type="Proteomes" id="UP000046155"/>
    </source>
</evidence>
<evidence type="ECO:0000256" key="1">
    <source>
        <dbReference type="ARBA" id="ARBA00001966"/>
    </source>
</evidence>
<dbReference type="Gene3D" id="3.30.420.40">
    <property type="match status" value="2"/>
</dbReference>
<organism evidence="6 7">
    <name type="scientific">Syntrophaceticus schinkii</name>
    <dbReference type="NCBI Taxonomy" id="499207"/>
    <lineage>
        <taxon>Bacteria</taxon>
        <taxon>Bacillati</taxon>
        <taxon>Bacillota</taxon>
        <taxon>Clostridia</taxon>
        <taxon>Thermoanaerobacterales</taxon>
        <taxon>Thermoanaerobacterales Family III. Incertae Sedis</taxon>
        <taxon>Syntrophaceticus</taxon>
    </lineage>
</organism>
<dbReference type="CDD" id="cd24036">
    <property type="entry name" value="ASKHA_NBD_BcrAD_BadFG_HgdC_HadI"/>
    <property type="match status" value="1"/>
</dbReference>
<evidence type="ECO:0000259" key="5">
    <source>
        <dbReference type="Pfam" id="PF01869"/>
    </source>
</evidence>
<dbReference type="SUPFAM" id="SSF53067">
    <property type="entry name" value="Actin-like ATPase domain"/>
    <property type="match status" value="1"/>
</dbReference>
<feature type="domain" description="ATPase BadF/BadG/BcrA/BcrD type" evidence="5">
    <location>
        <begin position="5"/>
        <end position="250"/>
    </location>
</feature>
<dbReference type="InterPro" id="IPR008275">
    <property type="entry name" value="CoA_E_activase_dom"/>
</dbReference>
<dbReference type="RefSeq" id="WP_044664315.1">
    <property type="nucleotide sequence ID" value="NZ_CDRZ01000052.1"/>
</dbReference>
<evidence type="ECO:0000313" key="6">
    <source>
        <dbReference type="EMBL" id="CEO88081.1"/>
    </source>
</evidence>
<evidence type="ECO:0000256" key="3">
    <source>
        <dbReference type="ARBA" id="ARBA00023004"/>
    </source>
</evidence>
<accession>A0A0B7MJB3</accession>
<gene>
    <name evidence="6" type="primary">hgdC</name>
    <name evidence="6" type="ORF">SSCH_1450006</name>
</gene>
<sequence length="257" mass="27096">MLVAGIDIGSMSTKAVIFNGQRLFKTIAPTGWSPRQAAHQVYGRLLNQSGYTEEQIDYLIATGYGRVSIDFADRVVTEITCHARGAAYLLPGTDLVIDIGGQDSKVIRINDEGQVLDFAMNDKCAAGTGRFLQVIANALGVDVSDLAALSKGQTPIALNSMCTVFAESEVIGLLTQGKAKGEIIAGLHQSIARRIASMAQRMGASNRVTFTGGVAINEGVQASLEEQLGVPVQVPKDCQLAGAIGAALIARDFNSRA</sequence>
<dbReference type="GO" id="GO:0051536">
    <property type="term" value="F:iron-sulfur cluster binding"/>
    <property type="evidence" value="ECO:0007669"/>
    <property type="project" value="UniProtKB-KW"/>
</dbReference>
<evidence type="ECO:0000256" key="4">
    <source>
        <dbReference type="ARBA" id="ARBA00023014"/>
    </source>
</evidence>
<comment type="cofactor">
    <cofactor evidence="1">
        <name>[4Fe-4S] cluster</name>
        <dbReference type="ChEBI" id="CHEBI:49883"/>
    </cofactor>
</comment>